<accession>A0AA36GNK4</accession>
<protein>
    <submittedName>
        <fullName evidence="5">Uncharacterized protein</fullName>
    </submittedName>
</protein>
<organism evidence="5 6">
    <name type="scientific">Cylicocyclus nassatus</name>
    <name type="common">Nematode worm</name>
    <dbReference type="NCBI Taxonomy" id="53992"/>
    <lineage>
        <taxon>Eukaryota</taxon>
        <taxon>Metazoa</taxon>
        <taxon>Ecdysozoa</taxon>
        <taxon>Nematoda</taxon>
        <taxon>Chromadorea</taxon>
        <taxon>Rhabditida</taxon>
        <taxon>Rhabditina</taxon>
        <taxon>Rhabditomorpha</taxon>
        <taxon>Strongyloidea</taxon>
        <taxon>Strongylidae</taxon>
        <taxon>Cylicocyclus</taxon>
    </lineage>
</organism>
<comment type="caution">
    <text evidence="5">The sequence shown here is derived from an EMBL/GenBank/DDBJ whole genome shotgun (WGS) entry which is preliminary data.</text>
</comment>
<evidence type="ECO:0000313" key="6">
    <source>
        <dbReference type="Proteomes" id="UP001176961"/>
    </source>
</evidence>
<comment type="subcellular location">
    <subcellularLocation>
        <location evidence="1">Secreted</location>
    </subcellularLocation>
</comment>
<keyword evidence="6" id="KW-1185">Reference proteome</keyword>
<evidence type="ECO:0000256" key="4">
    <source>
        <dbReference type="ARBA" id="ARBA00023157"/>
    </source>
</evidence>
<sequence length="148" mass="16666">MNQPPKLSRNILEVTFETVRHNKTINTSLKCHGHTIAMNFDTVNKCYDNWSRCSPQTQMPHHSIAMNFDTVNKCYDNWSRCSPQTQVGNGYLWKPCEEYCQKCKGKATGSCEPVQNQMCSGGFQCQCKGGSYPKSTNPIDNATCKLGL</sequence>
<gene>
    <name evidence="5" type="ORF">CYNAS_LOCUS7287</name>
</gene>
<reference evidence="5" key="1">
    <citation type="submission" date="2023-07" db="EMBL/GenBank/DDBJ databases">
        <authorList>
            <consortium name="CYATHOMIX"/>
        </authorList>
    </citation>
    <scope>NUCLEOTIDE SEQUENCE</scope>
    <source>
        <strain evidence="5">N/A</strain>
    </source>
</reference>
<evidence type="ECO:0000256" key="2">
    <source>
        <dbReference type="ARBA" id="ARBA00010366"/>
    </source>
</evidence>
<evidence type="ECO:0000256" key="3">
    <source>
        <dbReference type="ARBA" id="ARBA00022525"/>
    </source>
</evidence>
<dbReference type="InterPro" id="IPR029230">
    <property type="entry name" value="Macin"/>
</dbReference>
<dbReference type="InterPro" id="IPR038456">
    <property type="entry name" value="Macin_sf"/>
</dbReference>
<dbReference type="GO" id="GO:0006952">
    <property type="term" value="P:defense response"/>
    <property type="evidence" value="ECO:0007669"/>
    <property type="project" value="InterPro"/>
</dbReference>
<dbReference type="EMBL" id="CATQJL010000112">
    <property type="protein sequence ID" value="CAJ0595304.1"/>
    <property type="molecule type" value="Genomic_DNA"/>
</dbReference>
<comment type="similarity">
    <text evidence="2">Belongs to the macin family.</text>
</comment>
<evidence type="ECO:0000256" key="1">
    <source>
        <dbReference type="ARBA" id="ARBA00004613"/>
    </source>
</evidence>
<evidence type="ECO:0000313" key="5">
    <source>
        <dbReference type="EMBL" id="CAJ0595304.1"/>
    </source>
</evidence>
<dbReference type="AlphaFoldDB" id="A0AA36GNK4"/>
<proteinExistence type="inferred from homology"/>
<dbReference type="GO" id="GO:0005576">
    <property type="term" value="C:extracellular region"/>
    <property type="evidence" value="ECO:0007669"/>
    <property type="project" value="UniProtKB-SubCell"/>
</dbReference>
<dbReference type="Proteomes" id="UP001176961">
    <property type="component" value="Unassembled WGS sequence"/>
</dbReference>
<keyword evidence="4" id="KW-1015">Disulfide bond</keyword>
<name>A0AA36GNK4_CYLNA</name>
<dbReference type="Gene3D" id="3.30.30.100">
    <property type="match status" value="1"/>
</dbReference>
<keyword evidence="3" id="KW-0964">Secreted</keyword>
<dbReference type="Pfam" id="PF14865">
    <property type="entry name" value="Macin"/>
    <property type="match status" value="1"/>
</dbReference>